<dbReference type="Pfam" id="PF12945">
    <property type="entry name" value="PilZNR"/>
    <property type="match status" value="1"/>
</dbReference>
<name>A0A329MGL6_9BACL</name>
<comment type="caution">
    <text evidence="3">The sequence shown here is derived from an EMBL/GenBank/DDBJ whole genome shotgun (WGS) entry which is preliminary data.</text>
</comment>
<dbReference type="InterPro" id="IPR009875">
    <property type="entry name" value="PilZ_domain"/>
</dbReference>
<dbReference type="Gene3D" id="2.40.10.220">
    <property type="entry name" value="predicted glycosyltransferase like domains"/>
    <property type="match status" value="1"/>
</dbReference>
<organism evidence="3 4">
    <name type="scientific">Paenibacillus contaminans</name>
    <dbReference type="NCBI Taxonomy" id="450362"/>
    <lineage>
        <taxon>Bacteria</taxon>
        <taxon>Bacillati</taxon>
        <taxon>Bacillota</taxon>
        <taxon>Bacilli</taxon>
        <taxon>Bacillales</taxon>
        <taxon>Paenibacillaceae</taxon>
        <taxon>Paenibacillus</taxon>
    </lineage>
</organism>
<gene>
    <name evidence="3" type="ORF">DQG23_24915</name>
</gene>
<dbReference type="EMBL" id="QMFB01000016">
    <property type="protein sequence ID" value="RAV18546.1"/>
    <property type="molecule type" value="Genomic_DNA"/>
</dbReference>
<evidence type="ECO:0000313" key="4">
    <source>
        <dbReference type="Proteomes" id="UP000250369"/>
    </source>
</evidence>
<dbReference type="RefSeq" id="WP_113033735.1">
    <property type="nucleotide sequence ID" value="NZ_QMFB01000016.1"/>
</dbReference>
<reference evidence="3 4" key="1">
    <citation type="journal article" date="2009" name="Int. J. Syst. Evol. Microbiol.">
        <title>Paenibacillus contaminans sp. nov., isolated from a contaminated laboratory plate.</title>
        <authorList>
            <person name="Chou J.H."/>
            <person name="Lee J.H."/>
            <person name="Lin M.C."/>
            <person name="Chang P.S."/>
            <person name="Arun A.B."/>
            <person name="Young C.C."/>
            <person name="Chen W.M."/>
        </authorList>
    </citation>
    <scope>NUCLEOTIDE SEQUENCE [LARGE SCALE GENOMIC DNA]</scope>
    <source>
        <strain evidence="3 4">CKOBP-6</strain>
    </source>
</reference>
<evidence type="ECO:0000313" key="3">
    <source>
        <dbReference type="EMBL" id="RAV18546.1"/>
    </source>
</evidence>
<feature type="domain" description="PilZ" evidence="1">
    <location>
        <begin position="102"/>
        <end position="209"/>
    </location>
</feature>
<dbReference type="InterPro" id="IPR009926">
    <property type="entry name" value="T3SS_YcgR_PilZN"/>
</dbReference>
<dbReference type="SUPFAM" id="SSF141371">
    <property type="entry name" value="PilZ domain-like"/>
    <property type="match status" value="1"/>
</dbReference>
<dbReference type="GO" id="GO:0016740">
    <property type="term" value="F:transferase activity"/>
    <property type="evidence" value="ECO:0007669"/>
    <property type="project" value="UniProtKB-KW"/>
</dbReference>
<keyword evidence="3" id="KW-0808">Transferase</keyword>
<dbReference type="GO" id="GO:0035438">
    <property type="term" value="F:cyclic-di-GMP binding"/>
    <property type="evidence" value="ECO:0007669"/>
    <property type="project" value="InterPro"/>
</dbReference>
<dbReference type="Proteomes" id="UP000250369">
    <property type="component" value="Unassembled WGS sequence"/>
</dbReference>
<evidence type="ECO:0000259" key="2">
    <source>
        <dbReference type="Pfam" id="PF12945"/>
    </source>
</evidence>
<dbReference type="OrthoDB" id="1951449at2"/>
<feature type="domain" description="Type III secretion system flagellar brake protein YcgR PilZN" evidence="2">
    <location>
        <begin position="4"/>
        <end position="93"/>
    </location>
</feature>
<proteinExistence type="predicted"/>
<sequence>MLPKVNQVLYLQVNSIDEDEAKQELKSRIAEVGESYITMEVPINVQTGRLKRLYAGDELSVYFLSEGGMKNYFTTTVLGFREEVIRLVLIRIPEPEAITKVQRRSFLRVPADLEIAVKLTEQLRFVTVTEDVGGGGVSFICEGDIPMEVGMQSSCWLLVNYKNGKLDHLPFKGEVVRIIKMETGKQLIMLRFTDISDRDRQQLIRYCFERQLDLRKK</sequence>
<accession>A0A329MGL6</accession>
<keyword evidence="4" id="KW-1185">Reference proteome</keyword>
<dbReference type="AlphaFoldDB" id="A0A329MGL6"/>
<dbReference type="Pfam" id="PF07238">
    <property type="entry name" value="PilZ"/>
    <property type="match status" value="1"/>
</dbReference>
<protein>
    <submittedName>
        <fullName evidence="3">Glycosyl transferase</fullName>
    </submittedName>
</protein>
<evidence type="ECO:0000259" key="1">
    <source>
        <dbReference type="Pfam" id="PF07238"/>
    </source>
</evidence>